<comment type="cofactor">
    <cofactor evidence="1 10">
        <name>Mg(2+)</name>
        <dbReference type="ChEBI" id="CHEBI:18420"/>
    </cofactor>
</comment>
<comment type="catalytic activity">
    <reaction evidence="9 10 11">
        <text>adenosine(37) in tRNA + dimethylallyl diphosphate = N(6)-dimethylallyladenosine(37) in tRNA + diphosphate</text>
        <dbReference type="Rhea" id="RHEA:26482"/>
        <dbReference type="Rhea" id="RHEA-COMP:10162"/>
        <dbReference type="Rhea" id="RHEA-COMP:10375"/>
        <dbReference type="ChEBI" id="CHEBI:33019"/>
        <dbReference type="ChEBI" id="CHEBI:57623"/>
        <dbReference type="ChEBI" id="CHEBI:74411"/>
        <dbReference type="ChEBI" id="CHEBI:74415"/>
        <dbReference type="EC" id="2.5.1.75"/>
    </reaction>
</comment>
<evidence type="ECO:0000256" key="3">
    <source>
        <dbReference type="ARBA" id="ARBA00005842"/>
    </source>
</evidence>
<dbReference type="PANTHER" id="PTHR11088">
    <property type="entry name" value="TRNA DIMETHYLALLYLTRANSFERASE"/>
    <property type="match status" value="1"/>
</dbReference>
<protein>
    <recommendedName>
        <fullName evidence="10">tRNA dimethylallyltransferase</fullName>
        <ecNumber evidence="10">2.5.1.75</ecNumber>
    </recommendedName>
    <alternativeName>
        <fullName evidence="10">Dimethylallyl diphosphate:tRNA dimethylallyltransferase</fullName>
        <shortName evidence="10">DMAPP:tRNA dimethylallyltransferase</shortName>
        <shortName evidence="10">DMATase</shortName>
    </alternativeName>
    <alternativeName>
        <fullName evidence="10">Isopentenyl-diphosphate:tRNA isopentenyltransferase</fullName>
        <shortName evidence="10">IPP transferase</shortName>
        <shortName evidence="10">IPPT</shortName>
        <shortName evidence="10">IPTase</shortName>
    </alternativeName>
</protein>
<keyword evidence="7 10" id="KW-0067">ATP-binding</keyword>
<evidence type="ECO:0000256" key="5">
    <source>
        <dbReference type="ARBA" id="ARBA00022694"/>
    </source>
</evidence>
<reference evidence="14" key="1">
    <citation type="journal article" date="2014" name="Int. J. Syst. Evol. Microbiol.">
        <title>Complete genome sequence of Corynebacterium casei LMG S-19264T (=DSM 44701T), isolated from a smear-ripened cheese.</title>
        <authorList>
            <consortium name="US DOE Joint Genome Institute (JGI-PGF)"/>
            <person name="Walter F."/>
            <person name="Albersmeier A."/>
            <person name="Kalinowski J."/>
            <person name="Ruckert C."/>
        </authorList>
    </citation>
    <scope>NUCLEOTIDE SEQUENCE</scope>
    <source>
        <strain evidence="14">VKM B-1606</strain>
    </source>
</reference>
<dbReference type="Gene3D" id="1.10.20.140">
    <property type="match status" value="1"/>
</dbReference>
<keyword evidence="5 10" id="KW-0819">tRNA processing</keyword>
<keyword evidence="8 10" id="KW-0460">Magnesium</keyword>
<keyword evidence="6 10" id="KW-0547">Nucleotide-binding</keyword>
<dbReference type="NCBIfam" id="TIGR00174">
    <property type="entry name" value="miaA"/>
    <property type="match status" value="1"/>
</dbReference>
<dbReference type="GO" id="GO:0005524">
    <property type="term" value="F:ATP binding"/>
    <property type="evidence" value="ECO:0007669"/>
    <property type="project" value="UniProtKB-UniRule"/>
</dbReference>
<comment type="caution">
    <text evidence="14">The sequence shown here is derived from an EMBL/GenBank/DDBJ whole genome shotgun (WGS) entry which is preliminary data.</text>
</comment>
<evidence type="ECO:0000256" key="7">
    <source>
        <dbReference type="ARBA" id="ARBA00022840"/>
    </source>
</evidence>
<evidence type="ECO:0000256" key="9">
    <source>
        <dbReference type="ARBA" id="ARBA00049563"/>
    </source>
</evidence>
<reference evidence="15 16" key="2">
    <citation type="submission" date="2021-01" db="EMBL/GenBank/DDBJ databases">
        <title>Genomic Encyclopedia of Type Strains, Phase IV (KMG-IV): sequencing the most valuable type-strain genomes for metagenomic binning, comparative biology and taxonomic classification.</title>
        <authorList>
            <person name="Goeker M."/>
        </authorList>
    </citation>
    <scope>NUCLEOTIDE SEQUENCE [LARGE SCALE GENOMIC DNA]</scope>
    <source>
        <strain evidence="15 16">DSM 6130</strain>
    </source>
</reference>
<evidence type="ECO:0000256" key="6">
    <source>
        <dbReference type="ARBA" id="ARBA00022741"/>
    </source>
</evidence>
<keyword evidence="16" id="KW-1185">Reference proteome</keyword>
<feature type="region of interest" description="Interaction with substrate tRNA" evidence="10">
    <location>
        <begin position="154"/>
        <end position="158"/>
    </location>
</feature>
<dbReference type="Gene3D" id="3.40.50.300">
    <property type="entry name" value="P-loop containing nucleotide triphosphate hydrolases"/>
    <property type="match status" value="1"/>
</dbReference>
<evidence type="ECO:0000256" key="8">
    <source>
        <dbReference type="ARBA" id="ARBA00022842"/>
    </source>
</evidence>
<keyword evidence="4 10" id="KW-0808">Transferase</keyword>
<evidence type="ECO:0000313" key="15">
    <source>
        <dbReference type="EMBL" id="MBM7853332.1"/>
    </source>
</evidence>
<dbReference type="SUPFAM" id="SSF52540">
    <property type="entry name" value="P-loop containing nucleoside triphosphate hydrolases"/>
    <property type="match status" value="2"/>
</dbReference>
<feature type="binding site" evidence="10">
    <location>
        <begin position="14"/>
        <end position="19"/>
    </location>
    <ligand>
        <name>substrate</name>
    </ligand>
</feature>
<evidence type="ECO:0000313" key="16">
    <source>
        <dbReference type="Proteomes" id="UP000758856"/>
    </source>
</evidence>
<dbReference type="Proteomes" id="UP001143400">
    <property type="component" value="Unassembled WGS sequence"/>
</dbReference>
<dbReference type="AlphaFoldDB" id="A0A9W6IVP1"/>
<comment type="similarity">
    <text evidence="3 10 13">Belongs to the IPP transferase family.</text>
</comment>
<evidence type="ECO:0000256" key="4">
    <source>
        <dbReference type="ARBA" id="ARBA00022679"/>
    </source>
</evidence>
<comment type="subunit">
    <text evidence="10">Monomer.</text>
</comment>
<evidence type="ECO:0000313" key="17">
    <source>
        <dbReference type="Proteomes" id="UP001143400"/>
    </source>
</evidence>
<evidence type="ECO:0000256" key="13">
    <source>
        <dbReference type="RuleBase" id="RU003785"/>
    </source>
</evidence>
<accession>A0A9W6IVP1</accession>
<reference evidence="14" key="3">
    <citation type="submission" date="2023-01" db="EMBL/GenBank/DDBJ databases">
        <authorList>
            <person name="Sun Q."/>
            <person name="Evtushenko L."/>
        </authorList>
    </citation>
    <scope>NUCLEOTIDE SEQUENCE</scope>
    <source>
        <strain evidence="14">VKM B-1606</strain>
    </source>
</reference>
<proteinExistence type="inferred from homology"/>
<feature type="binding site" evidence="10">
    <location>
        <begin position="12"/>
        <end position="19"/>
    </location>
    <ligand>
        <name>ATP</name>
        <dbReference type="ChEBI" id="CHEBI:30616"/>
    </ligand>
</feature>
<evidence type="ECO:0000256" key="10">
    <source>
        <dbReference type="HAMAP-Rule" id="MF_00185"/>
    </source>
</evidence>
<dbReference type="GO" id="GO:0006400">
    <property type="term" value="P:tRNA modification"/>
    <property type="evidence" value="ECO:0007669"/>
    <property type="project" value="TreeGrafter"/>
</dbReference>
<feature type="site" description="Interaction with substrate tRNA" evidence="10">
    <location>
        <position position="99"/>
    </location>
</feature>
<dbReference type="EMBL" id="BSFF01000010">
    <property type="protein sequence ID" value="GLK57452.1"/>
    <property type="molecule type" value="Genomic_DNA"/>
</dbReference>
<feature type="site" description="Interaction with substrate tRNA" evidence="10">
    <location>
        <position position="121"/>
    </location>
</feature>
<dbReference type="EMBL" id="JAFBCY010000004">
    <property type="protein sequence ID" value="MBM7853332.1"/>
    <property type="molecule type" value="Genomic_DNA"/>
</dbReference>
<dbReference type="InterPro" id="IPR039657">
    <property type="entry name" value="Dimethylallyltransferase"/>
</dbReference>
<comment type="function">
    <text evidence="2 10 12">Catalyzes the transfer of a dimethylallyl group onto the adenine at position 37 in tRNAs that read codons beginning with uridine, leading to the formation of N6-(dimethylallyl)adenosine (i(6)A).</text>
</comment>
<gene>
    <name evidence="10 14" type="primary">miaA</name>
    <name evidence="14" type="ORF">GCM10008170_34720</name>
    <name evidence="15" type="ORF">JOD31_003583</name>
</gene>
<dbReference type="RefSeq" id="WP_204951774.1">
    <property type="nucleotide sequence ID" value="NZ_BSFF01000010.1"/>
</dbReference>
<dbReference type="InterPro" id="IPR027417">
    <property type="entry name" value="P-loop_NTPase"/>
</dbReference>
<evidence type="ECO:0000256" key="12">
    <source>
        <dbReference type="RuleBase" id="RU003784"/>
    </source>
</evidence>
<organism evidence="14 17">
    <name type="scientific">Methylopila capsulata</name>
    <dbReference type="NCBI Taxonomy" id="61654"/>
    <lineage>
        <taxon>Bacteria</taxon>
        <taxon>Pseudomonadati</taxon>
        <taxon>Pseudomonadota</taxon>
        <taxon>Alphaproteobacteria</taxon>
        <taxon>Hyphomicrobiales</taxon>
        <taxon>Methylopilaceae</taxon>
        <taxon>Methylopila</taxon>
    </lineage>
</organism>
<evidence type="ECO:0000313" key="14">
    <source>
        <dbReference type="EMBL" id="GLK57452.1"/>
    </source>
</evidence>
<dbReference type="EC" id="2.5.1.75" evidence="10"/>
<dbReference type="PANTHER" id="PTHR11088:SF60">
    <property type="entry name" value="TRNA DIMETHYLALLYLTRANSFERASE"/>
    <property type="match status" value="1"/>
</dbReference>
<evidence type="ECO:0000256" key="1">
    <source>
        <dbReference type="ARBA" id="ARBA00001946"/>
    </source>
</evidence>
<comment type="caution">
    <text evidence="10">Lacks conserved residue(s) required for the propagation of feature annotation.</text>
</comment>
<sequence length="305" mass="32848">MTAPVTAVLIAGPTASGKSALALALAERFDGVVVNADATQVYADLRVLSARPSDADLARAPHALYGHVDGATPYAVSSWLQDVEGVLSGGRLPIVVGGTGLYFDALTRGLSAVPEIAPEIRERWRGAGADVDLHAELAKRDPVMASRLRPSDPQRLMRALEVVESTGRSLSLWQQETGAPLLAPETALRLVLAPDRSALDLRIARRLEVMLEAGAAEEAERLVSRGLPEGAPVMKAVGVSAFAAWKRGEIAREEAVERTRLDTRRYAKRQSTWFRNRMPDWRHVAPEGAEAAALDALMIRGVEGR</sequence>
<dbReference type="HAMAP" id="MF_00185">
    <property type="entry name" value="IPP_trans"/>
    <property type="match status" value="1"/>
</dbReference>
<dbReference type="InterPro" id="IPR018022">
    <property type="entry name" value="IPT"/>
</dbReference>
<evidence type="ECO:0000256" key="11">
    <source>
        <dbReference type="RuleBase" id="RU003783"/>
    </source>
</evidence>
<dbReference type="Pfam" id="PF01715">
    <property type="entry name" value="IPPT"/>
    <property type="match status" value="1"/>
</dbReference>
<dbReference type="Proteomes" id="UP000758856">
    <property type="component" value="Unassembled WGS sequence"/>
</dbReference>
<dbReference type="GO" id="GO:0052381">
    <property type="term" value="F:tRNA dimethylallyltransferase activity"/>
    <property type="evidence" value="ECO:0007669"/>
    <property type="project" value="UniProtKB-UniRule"/>
</dbReference>
<name>A0A9W6IVP1_9HYPH</name>
<evidence type="ECO:0000256" key="2">
    <source>
        <dbReference type="ARBA" id="ARBA00003213"/>
    </source>
</evidence>